<sequence length="552" mass="60208">MSLKPELPGCRSSPPTTMAQVLNRALDAMTMLKLPVAGEGLDWIADQEVDKLLLIPGLQAATITAAAAGDQEALAALIGIVQHYAANEATCLPAVHVPLYSEAEMEFRRLQATQARQISKLKDMQSRQVKRLRAYHAKVIAAARRAANAQDQQLLAAYLSEAQHAVKETALLAKCGSLPDLSELPDANESLANPSVIRPCDPQMQQATVDALCEAAGQGEWGALLWLQAICLPFHEASAGLMAAAAREGQLFIMRLLRAALNAAPLTIEDSRCARFYPDCLRWLLEQDAPCDSIAIEALAKSGDLAALQLVNARGRMSPYSWDTDVTYAAASNGQWPTVRWLRAMPRPCPWDARCTTAAAQQGHLPMLQWLRSQAQPCPWDLYDLTAALAEAGNLSGLQWAISQDPSASWDPMDIMRLATRHGHLNVLHWLNLIGFSPITIAYIWAIAGGQPRMLQWLYEMKVAFPVLEIMIAASNFTAVPASVLMLLADMGWSFDGRRVSSTELSEILLTPKDRGRTADQRIAGLCSAGLGSRAFHLRDLQAVELARQLAQ</sequence>
<dbReference type="InterPro" id="IPR052050">
    <property type="entry name" value="SecEffector_AnkRepeat"/>
</dbReference>
<evidence type="ECO:0000256" key="1">
    <source>
        <dbReference type="SAM" id="Phobius"/>
    </source>
</evidence>
<evidence type="ECO:0008006" key="4">
    <source>
        <dbReference type="Google" id="ProtNLM"/>
    </source>
</evidence>
<keyword evidence="1" id="KW-0472">Membrane</keyword>
<evidence type="ECO:0000313" key="3">
    <source>
        <dbReference type="Proteomes" id="UP001438707"/>
    </source>
</evidence>
<organism evidence="2 3">
    <name type="scientific">Apatococcus lobatus</name>
    <dbReference type="NCBI Taxonomy" id="904363"/>
    <lineage>
        <taxon>Eukaryota</taxon>
        <taxon>Viridiplantae</taxon>
        <taxon>Chlorophyta</taxon>
        <taxon>core chlorophytes</taxon>
        <taxon>Trebouxiophyceae</taxon>
        <taxon>Chlorellales</taxon>
        <taxon>Chlorellaceae</taxon>
        <taxon>Apatococcus</taxon>
    </lineage>
</organism>
<accession>A0AAW1RAM6</accession>
<gene>
    <name evidence="2" type="ORF">WJX74_004664</name>
</gene>
<keyword evidence="1" id="KW-1133">Transmembrane helix</keyword>
<dbReference type="Proteomes" id="UP001438707">
    <property type="component" value="Unassembled WGS sequence"/>
</dbReference>
<feature type="transmembrane region" description="Helical" evidence="1">
    <location>
        <begin position="468"/>
        <end position="489"/>
    </location>
</feature>
<dbReference type="AlphaFoldDB" id="A0AAW1RAM6"/>
<dbReference type="Gene3D" id="1.25.40.20">
    <property type="entry name" value="Ankyrin repeat-containing domain"/>
    <property type="match status" value="1"/>
</dbReference>
<dbReference type="EMBL" id="JALJOS010000015">
    <property type="protein sequence ID" value="KAK9830739.1"/>
    <property type="molecule type" value="Genomic_DNA"/>
</dbReference>
<name>A0AAW1RAM6_9CHLO</name>
<proteinExistence type="predicted"/>
<comment type="caution">
    <text evidence="2">The sequence shown here is derived from an EMBL/GenBank/DDBJ whole genome shotgun (WGS) entry which is preliminary data.</text>
</comment>
<protein>
    <recommendedName>
        <fullName evidence="4">Ankyrin repeat protein</fullName>
    </recommendedName>
</protein>
<evidence type="ECO:0000313" key="2">
    <source>
        <dbReference type="EMBL" id="KAK9830739.1"/>
    </source>
</evidence>
<dbReference type="InterPro" id="IPR036770">
    <property type="entry name" value="Ankyrin_rpt-contain_sf"/>
</dbReference>
<feature type="transmembrane region" description="Helical" evidence="1">
    <location>
        <begin position="427"/>
        <end position="448"/>
    </location>
</feature>
<dbReference type="SUPFAM" id="SSF140860">
    <property type="entry name" value="Pseudo ankyrin repeat-like"/>
    <property type="match status" value="1"/>
</dbReference>
<dbReference type="PANTHER" id="PTHR46586">
    <property type="entry name" value="ANKYRIN REPEAT-CONTAINING PROTEIN"/>
    <property type="match status" value="1"/>
</dbReference>
<dbReference type="PANTHER" id="PTHR46586:SF3">
    <property type="entry name" value="ANKYRIN REPEAT-CONTAINING PROTEIN"/>
    <property type="match status" value="1"/>
</dbReference>
<keyword evidence="1" id="KW-0812">Transmembrane</keyword>
<keyword evidence="3" id="KW-1185">Reference proteome</keyword>
<reference evidence="2 3" key="1">
    <citation type="journal article" date="2024" name="Nat. Commun.">
        <title>Phylogenomics reveals the evolutionary origins of lichenization in chlorophyte algae.</title>
        <authorList>
            <person name="Puginier C."/>
            <person name="Libourel C."/>
            <person name="Otte J."/>
            <person name="Skaloud P."/>
            <person name="Haon M."/>
            <person name="Grisel S."/>
            <person name="Petersen M."/>
            <person name="Berrin J.G."/>
            <person name="Delaux P.M."/>
            <person name="Dal Grande F."/>
            <person name="Keller J."/>
        </authorList>
    </citation>
    <scope>NUCLEOTIDE SEQUENCE [LARGE SCALE GENOMIC DNA]</scope>
    <source>
        <strain evidence="2 3">SAG 2145</strain>
    </source>
</reference>